<feature type="transmembrane region" description="Helical" evidence="1">
    <location>
        <begin position="58"/>
        <end position="82"/>
    </location>
</feature>
<feature type="transmembrane region" description="Helical" evidence="1">
    <location>
        <begin position="270"/>
        <end position="295"/>
    </location>
</feature>
<accession>A0ABQ4A6S4</accession>
<feature type="transmembrane region" description="Helical" evidence="1">
    <location>
        <begin position="315"/>
        <end position="333"/>
    </location>
</feature>
<keyword evidence="1" id="KW-0472">Membrane</keyword>
<gene>
    <name evidence="2" type="ORF">Ahu01nite_096430</name>
</gene>
<evidence type="ECO:0008006" key="4">
    <source>
        <dbReference type="Google" id="ProtNLM"/>
    </source>
</evidence>
<keyword evidence="1" id="KW-1133">Transmembrane helix</keyword>
<protein>
    <recommendedName>
        <fullName evidence="4">PepSY-associated transmembrane protein</fullName>
    </recommendedName>
</protein>
<dbReference type="Proteomes" id="UP000603200">
    <property type="component" value="Unassembled WGS sequence"/>
</dbReference>
<keyword evidence="1" id="KW-0812">Transmembrane</keyword>
<reference evidence="2 3" key="1">
    <citation type="submission" date="2021-01" db="EMBL/GenBank/DDBJ databases">
        <title>Whole genome shotgun sequence of Actinoplanes humidus NBRC 14915.</title>
        <authorList>
            <person name="Komaki H."/>
            <person name="Tamura T."/>
        </authorList>
    </citation>
    <scope>NUCLEOTIDE SEQUENCE [LARGE SCALE GENOMIC DNA]</scope>
    <source>
        <strain evidence="2 3">NBRC 14915</strain>
    </source>
</reference>
<dbReference type="EMBL" id="BOMN01000146">
    <property type="protein sequence ID" value="GIE26541.1"/>
    <property type="molecule type" value="Genomic_DNA"/>
</dbReference>
<keyword evidence="3" id="KW-1185">Reference proteome</keyword>
<evidence type="ECO:0000313" key="3">
    <source>
        <dbReference type="Proteomes" id="UP000603200"/>
    </source>
</evidence>
<organism evidence="2 3">
    <name type="scientific">Winogradskya humida</name>
    <dbReference type="NCBI Taxonomy" id="113566"/>
    <lineage>
        <taxon>Bacteria</taxon>
        <taxon>Bacillati</taxon>
        <taxon>Actinomycetota</taxon>
        <taxon>Actinomycetes</taxon>
        <taxon>Micromonosporales</taxon>
        <taxon>Micromonosporaceae</taxon>
        <taxon>Winogradskya</taxon>
    </lineage>
</organism>
<evidence type="ECO:0000313" key="2">
    <source>
        <dbReference type="EMBL" id="GIE26541.1"/>
    </source>
</evidence>
<dbReference type="RefSeq" id="WP_203843444.1">
    <property type="nucleotide sequence ID" value="NZ_BAAATV010000036.1"/>
</dbReference>
<name>A0ABQ4A6S4_9ACTN</name>
<sequence>MAYAWVLLAYPRDYRREHGGELLEPVLAEGRRPRIREAANLFLHGLRTRLGRPASRTVVAWALSATVIAGLLGAAAGSWAGWQTARPLPAPEWTRALLADVLPGHDFSTIDPPATAPFEIPDGNAADLLLGRGGDYRATTTGASVLGLPADADPDALIGVAVTRLTATGWAVRAPVHTVVYDCLAPPCEPAYTSWTTRVEATRDGLALTLEATPAFSDDDATARAEFSRTTPPGAWFGGVAAGLPAAVVAFLLFGWASRRTGRPGHPARLAVLFPGGLALICWWAPALTAFSLIASDRQPQLWEWLGQPRYSLSFLTGAPLAALSLLLAALAPRPELVRATARPTGRGAAPGAPRR</sequence>
<comment type="caution">
    <text evidence="2">The sequence shown here is derived from an EMBL/GenBank/DDBJ whole genome shotgun (WGS) entry which is preliminary data.</text>
</comment>
<evidence type="ECO:0000256" key="1">
    <source>
        <dbReference type="SAM" id="Phobius"/>
    </source>
</evidence>
<feature type="transmembrane region" description="Helical" evidence="1">
    <location>
        <begin position="235"/>
        <end position="258"/>
    </location>
</feature>
<proteinExistence type="predicted"/>